<dbReference type="GO" id="GO:0017004">
    <property type="term" value="P:cytochrome complex assembly"/>
    <property type="evidence" value="ECO:0007669"/>
    <property type="project" value="UniProtKB-KW"/>
</dbReference>
<name>A0A3N1HLF2_9ACTN</name>
<dbReference type="InterPro" id="IPR036249">
    <property type="entry name" value="Thioredoxin-like_sf"/>
</dbReference>
<feature type="signal peptide" evidence="6">
    <location>
        <begin position="1"/>
        <end position="28"/>
    </location>
</feature>
<evidence type="ECO:0000313" key="9">
    <source>
        <dbReference type="Proteomes" id="UP000276232"/>
    </source>
</evidence>
<feature type="chain" id="PRO_5039590802" evidence="6">
    <location>
        <begin position="29"/>
        <end position="201"/>
    </location>
</feature>
<dbReference type="Proteomes" id="UP000276232">
    <property type="component" value="Unassembled WGS sequence"/>
</dbReference>
<evidence type="ECO:0000313" key="8">
    <source>
        <dbReference type="EMBL" id="ROP43279.1"/>
    </source>
</evidence>
<dbReference type="GO" id="GO:0016491">
    <property type="term" value="F:oxidoreductase activity"/>
    <property type="evidence" value="ECO:0007669"/>
    <property type="project" value="InterPro"/>
</dbReference>
<evidence type="ECO:0000256" key="2">
    <source>
        <dbReference type="ARBA" id="ARBA00022748"/>
    </source>
</evidence>
<keyword evidence="6" id="KW-0732">Signal</keyword>
<dbReference type="RefSeq" id="WP_123379955.1">
    <property type="nucleotide sequence ID" value="NZ_RJKN01000004.1"/>
</dbReference>
<keyword evidence="9" id="KW-1185">Reference proteome</keyword>
<dbReference type="InterPro" id="IPR050553">
    <property type="entry name" value="Thioredoxin_ResA/DsbE_sf"/>
</dbReference>
<evidence type="ECO:0000259" key="7">
    <source>
        <dbReference type="PROSITE" id="PS51352"/>
    </source>
</evidence>
<keyword evidence="5" id="KW-0676">Redox-active center</keyword>
<dbReference type="InParanoid" id="A0A3N1HLF2"/>
<dbReference type="GO" id="GO:0016853">
    <property type="term" value="F:isomerase activity"/>
    <property type="evidence" value="ECO:0007669"/>
    <property type="project" value="UniProtKB-KW"/>
</dbReference>
<proteinExistence type="predicted"/>
<dbReference type="CDD" id="cd02966">
    <property type="entry name" value="TlpA_like_family"/>
    <property type="match status" value="1"/>
</dbReference>
<accession>A0A3N1HLF2</accession>
<sequence length="201" mass="20361">MGTRAAQRTVGRPLVVAAALGAALVAGGCSTSEAGADGAVDQGYVSGDGSLVQLAPDDRGDPVELVGTTLKGETVDVTEWRGAPVVLNTWFAACGPCRVEAPDLVAVAEETAADGVQFLGINTRDGAAQAEAFEEEFGVGYPSLLDRDGEGVLALRGELPPSATPTTLVLDAEGRVAARFLGIADPATLRTVIGDAVAEAR</sequence>
<organism evidence="8 9">
    <name type="scientific">Pseudokineococcus lusitanus</name>
    <dbReference type="NCBI Taxonomy" id="763993"/>
    <lineage>
        <taxon>Bacteria</taxon>
        <taxon>Bacillati</taxon>
        <taxon>Actinomycetota</taxon>
        <taxon>Actinomycetes</taxon>
        <taxon>Kineosporiales</taxon>
        <taxon>Kineosporiaceae</taxon>
        <taxon>Pseudokineococcus</taxon>
    </lineage>
</organism>
<dbReference type="InterPro" id="IPR013740">
    <property type="entry name" value="Redoxin"/>
</dbReference>
<dbReference type="OrthoDB" id="9796554at2"/>
<dbReference type="PROSITE" id="PS51352">
    <property type="entry name" value="THIOREDOXIN_2"/>
    <property type="match status" value="1"/>
</dbReference>
<dbReference type="InterPro" id="IPR013766">
    <property type="entry name" value="Thioredoxin_domain"/>
</dbReference>
<comment type="subcellular location">
    <subcellularLocation>
        <location evidence="1">Cell envelope</location>
    </subcellularLocation>
</comment>
<reference evidence="8 9" key="1">
    <citation type="journal article" date="2015" name="Stand. Genomic Sci.">
        <title>Genomic Encyclopedia of Bacterial and Archaeal Type Strains, Phase III: the genomes of soil and plant-associated and newly described type strains.</title>
        <authorList>
            <person name="Whitman W.B."/>
            <person name="Woyke T."/>
            <person name="Klenk H.P."/>
            <person name="Zhou Y."/>
            <person name="Lilburn T.G."/>
            <person name="Beck B.J."/>
            <person name="De Vos P."/>
            <person name="Vandamme P."/>
            <person name="Eisen J.A."/>
            <person name="Garrity G."/>
            <person name="Hugenholtz P."/>
            <person name="Kyrpides N.C."/>
        </authorList>
    </citation>
    <scope>NUCLEOTIDE SEQUENCE [LARGE SCALE GENOMIC DNA]</scope>
    <source>
        <strain evidence="8 9">CECT 7306</strain>
    </source>
</reference>
<keyword evidence="3" id="KW-0812">Transmembrane</keyword>
<evidence type="ECO:0000256" key="6">
    <source>
        <dbReference type="SAM" id="SignalP"/>
    </source>
</evidence>
<dbReference type="Pfam" id="PF08534">
    <property type="entry name" value="Redoxin"/>
    <property type="match status" value="1"/>
</dbReference>
<dbReference type="GO" id="GO:0030313">
    <property type="term" value="C:cell envelope"/>
    <property type="evidence" value="ECO:0007669"/>
    <property type="project" value="UniProtKB-SubCell"/>
</dbReference>
<keyword evidence="2" id="KW-0201">Cytochrome c-type biogenesis</keyword>
<dbReference type="PROSITE" id="PS51257">
    <property type="entry name" value="PROKAR_LIPOPROTEIN"/>
    <property type="match status" value="1"/>
</dbReference>
<evidence type="ECO:0000256" key="3">
    <source>
        <dbReference type="ARBA" id="ARBA00022968"/>
    </source>
</evidence>
<keyword evidence="8" id="KW-0413">Isomerase</keyword>
<keyword evidence="4" id="KW-1015">Disulfide bond</keyword>
<evidence type="ECO:0000256" key="4">
    <source>
        <dbReference type="ARBA" id="ARBA00023157"/>
    </source>
</evidence>
<feature type="domain" description="Thioredoxin" evidence="7">
    <location>
        <begin position="54"/>
        <end position="198"/>
    </location>
</feature>
<keyword evidence="3" id="KW-0735">Signal-anchor</keyword>
<evidence type="ECO:0000256" key="5">
    <source>
        <dbReference type="ARBA" id="ARBA00023284"/>
    </source>
</evidence>
<protein>
    <submittedName>
        <fullName evidence="8">Thiol-disulfide isomerase/thioredoxin</fullName>
    </submittedName>
</protein>
<comment type="caution">
    <text evidence="8">The sequence shown here is derived from an EMBL/GenBank/DDBJ whole genome shotgun (WGS) entry which is preliminary data.</text>
</comment>
<dbReference type="Gene3D" id="3.40.30.10">
    <property type="entry name" value="Glutaredoxin"/>
    <property type="match status" value="1"/>
</dbReference>
<dbReference type="SUPFAM" id="SSF52833">
    <property type="entry name" value="Thioredoxin-like"/>
    <property type="match status" value="1"/>
</dbReference>
<gene>
    <name evidence="8" type="ORF">EDC03_1881</name>
</gene>
<dbReference type="EMBL" id="RJKN01000004">
    <property type="protein sequence ID" value="ROP43279.1"/>
    <property type="molecule type" value="Genomic_DNA"/>
</dbReference>
<evidence type="ECO:0000256" key="1">
    <source>
        <dbReference type="ARBA" id="ARBA00004196"/>
    </source>
</evidence>
<dbReference type="AlphaFoldDB" id="A0A3N1HLF2"/>
<dbReference type="PANTHER" id="PTHR42852:SF6">
    <property type="entry name" value="THIOL:DISULFIDE INTERCHANGE PROTEIN DSBE"/>
    <property type="match status" value="1"/>
</dbReference>
<dbReference type="PANTHER" id="PTHR42852">
    <property type="entry name" value="THIOL:DISULFIDE INTERCHANGE PROTEIN DSBE"/>
    <property type="match status" value="1"/>
</dbReference>